<dbReference type="PANTHER" id="PTHR47572">
    <property type="entry name" value="LIPOPROTEIN-RELATED"/>
    <property type="match status" value="1"/>
</dbReference>
<evidence type="ECO:0000256" key="5">
    <source>
        <dbReference type="SAM" id="SignalP"/>
    </source>
</evidence>
<dbReference type="SUPFAM" id="SSF63829">
    <property type="entry name" value="Calcium-dependent phosphotriesterase"/>
    <property type="match status" value="1"/>
</dbReference>
<evidence type="ECO:0000313" key="7">
    <source>
        <dbReference type="EMBL" id="GIJ67431.1"/>
    </source>
</evidence>
<dbReference type="RefSeq" id="WP_203927387.1">
    <property type="nucleotide sequence ID" value="NZ_BOPH01000025.1"/>
</dbReference>
<keyword evidence="8" id="KW-1185">Reference proteome</keyword>
<gene>
    <name evidence="7" type="ORF">Voc01_023480</name>
</gene>
<feature type="active site" description="Proton donor/acceptor" evidence="3">
    <location>
        <position position="269"/>
    </location>
</feature>
<evidence type="ECO:0000256" key="4">
    <source>
        <dbReference type="PIRSR" id="PIRSR605511-2"/>
    </source>
</evidence>
<organism evidence="7 8">
    <name type="scientific">Virgisporangium ochraceum</name>
    <dbReference type="NCBI Taxonomy" id="65505"/>
    <lineage>
        <taxon>Bacteria</taxon>
        <taxon>Bacillati</taxon>
        <taxon>Actinomycetota</taxon>
        <taxon>Actinomycetes</taxon>
        <taxon>Micromonosporales</taxon>
        <taxon>Micromonosporaceae</taxon>
        <taxon>Virgisporangium</taxon>
    </lineage>
</organism>
<evidence type="ECO:0000256" key="3">
    <source>
        <dbReference type="PIRSR" id="PIRSR605511-1"/>
    </source>
</evidence>
<accession>A0A8J3ZTX7</accession>
<feature type="signal peptide" evidence="5">
    <location>
        <begin position="1"/>
        <end position="31"/>
    </location>
</feature>
<dbReference type="Pfam" id="PF08450">
    <property type="entry name" value="SGL"/>
    <property type="match status" value="1"/>
</dbReference>
<dbReference type="GO" id="GO:0046872">
    <property type="term" value="F:metal ion binding"/>
    <property type="evidence" value="ECO:0007669"/>
    <property type="project" value="UniProtKB-KW"/>
</dbReference>
<dbReference type="AlphaFoldDB" id="A0A8J3ZTX7"/>
<sequence>MFVSVSKFPGLSVGALAGAVCLLLGTAPAAAGAGPAAVDTPPGAPPGACVAQGDWGPPLPGTALSAPRVQGGFHFLEGPVWIADPGYLLVSDMGPAAGWDQVQPSTIHRLSPPAAAQTFQANAGSNGLALTPDGQQVVAATHDNRSVSTFRLSDRTRGVVAATYQGRAFNSPNDVTVRSDGVVYFTDPSFQRGRRPDAMGGRTGVFRVVNGQVALVDDTLRQPNGIALSPDGRTLYVGAYSENRIYAYEVRPDGSTGARTVFATVPGPDGVTVDCAGNVYWVSNSQGRVYVFSPGGATLGTISAGSSATNAAFGGADRRTLYVTAGRTGDYGIHSIRLNVPGYPY</sequence>
<protein>
    <submittedName>
        <fullName evidence="7">Gluconolactonase</fullName>
    </submittedName>
</protein>
<evidence type="ECO:0000313" key="8">
    <source>
        <dbReference type="Proteomes" id="UP000635606"/>
    </source>
</evidence>
<dbReference type="InterPro" id="IPR005511">
    <property type="entry name" value="SMP-30"/>
</dbReference>
<dbReference type="PANTHER" id="PTHR47572:SF4">
    <property type="entry name" value="LACTONASE DRP35"/>
    <property type="match status" value="1"/>
</dbReference>
<evidence type="ECO:0000256" key="1">
    <source>
        <dbReference type="ARBA" id="ARBA00008853"/>
    </source>
</evidence>
<dbReference type="PRINTS" id="PR01790">
    <property type="entry name" value="SMP30FAMILY"/>
</dbReference>
<dbReference type="Gene3D" id="2.120.10.30">
    <property type="entry name" value="TolB, C-terminal domain"/>
    <property type="match status" value="1"/>
</dbReference>
<feature type="binding site" evidence="4">
    <location>
        <position position="224"/>
    </location>
    <ligand>
        <name>a divalent metal cation</name>
        <dbReference type="ChEBI" id="CHEBI:60240"/>
    </ligand>
</feature>
<comment type="caution">
    <text evidence="7">The sequence shown here is derived from an EMBL/GenBank/DDBJ whole genome shotgun (WGS) entry which is preliminary data.</text>
</comment>
<evidence type="ECO:0000259" key="6">
    <source>
        <dbReference type="Pfam" id="PF08450"/>
    </source>
</evidence>
<keyword evidence="2" id="KW-0378">Hydrolase</keyword>
<feature type="binding site" evidence="4">
    <location>
        <position position="173"/>
    </location>
    <ligand>
        <name>substrate</name>
    </ligand>
</feature>
<feature type="chain" id="PRO_5038907449" evidence="5">
    <location>
        <begin position="32"/>
        <end position="345"/>
    </location>
</feature>
<dbReference type="InterPro" id="IPR051262">
    <property type="entry name" value="SMP-30/CGR1_Lactonase"/>
</dbReference>
<dbReference type="GO" id="GO:0016787">
    <property type="term" value="F:hydrolase activity"/>
    <property type="evidence" value="ECO:0007669"/>
    <property type="project" value="UniProtKB-KW"/>
</dbReference>
<feature type="domain" description="SMP-30/Gluconolactonase/LRE-like region" evidence="6">
    <location>
        <begin position="77"/>
        <end position="325"/>
    </location>
</feature>
<keyword evidence="4" id="KW-0862">Zinc</keyword>
<reference evidence="7" key="1">
    <citation type="submission" date="2021-01" db="EMBL/GenBank/DDBJ databases">
        <title>Whole genome shotgun sequence of Virgisporangium ochraceum NBRC 16418.</title>
        <authorList>
            <person name="Komaki H."/>
            <person name="Tamura T."/>
        </authorList>
    </citation>
    <scope>NUCLEOTIDE SEQUENCE</scope>
    <source>
        <strain evidence="7">NBRC 16418</strain>
    </source>
</reference>
<comment type="similarity">
    <text evidence="1">Belongs to the SMP-30/CGR1 family.</text>
</comment>
<keyword evidence="5" id="KW-0732">Signal</keyword>
<dbReference type="Proteomes" id="UP000635606">
    <property type="component" value="Unassembled WGS sequence"/>
</dbReference>
<dbReference type="InterPro" id="IPR011042">
    <property type="entry name" value="6-blade_b-propeller_TolB-like"/>
</dbReference>
<keyword evidence="4" id="KW-0479">Metal-binding</keyword>
<dbReference type="EMBL" id="BOPH01000025">
    <property type="protein sequence ID" value="GIJ67431.1"/>
    <property type="molecule type" value="Genomic_DNA"/>
</dbReference>
<feature type="binding site" evidence="4">
    <location>
        <position position="269"/>
    </location>
    <ligand>
        <name>a divalent metal cation</name>
        <dbReference type="ChEBI" id="CHEBI:60240"/>
    </ligand>
</feature>
<dbReference type="InterPro" id="IPR013658">
    <property type="entry name" value="SGL"/>
</dbReference>
<name>A0A8J3ZTX7_9ACTN</name>
<evidence type="ECO:0000256" key="2">
    <source>
        <dbReference type="ARBA" id="ARBA00022801"/>
    </source>
</evidence>
<comment type="cofactor">
    <cofactor evidence="4">
        <name>Zn(2+)</name>
        <dbReference type="ChEBI" id="CHEBI:29105"/>
    </cofactor>
    <text evidence="4">Binds 1 divalent metal cation per subunit.</text>
</comment>
<proteinExistence type="inferred from homology"/>